<feature type="compositionally biased region" description="Polar residues" evidence="1">
    <location>
        <begin position="686"/>
        <end position="701"/>
    </location>
</feature>
<feature type="compositionally biased region" description="Basic and acidic residues" evidence="1">
    <location>
        <begin position="455"/>
        <end position="469"/>
    </location>
</feature>
<gene>
    <name evidence="3" type="ORF">FA14DRAFT_12844</name>
</gene>
<accession>A0A316VI65</accession>
<keyword evidence="2" id="KW-1133">Transmembrane helix</keyword>
<evidence type="ECO:0000313" key="3">
    <source>
        <dbReference type="EMBL" id="PWN37292.1"/>
    </source>
</evidence>
<feature type="compositionally biased region" description="Polar residues" evidence="1">
    <location>
        <begin position="38"/>
        <end position="60"/>
    </location>
</feature>
<feature type="region of interest" description="Disordered" evidence="1">
    <location>
        <begin position="1"/>
        <end position="60"/>
    </location>
</feature>
<feature type="region of interest" description="Disordered" evidence="1">
    <location>
        <begin position="89"/>
        <end position="110"/>
    </location>
</feature>
<evidence type="ECO:0000256" key="1">
    <source>
        <dbReference type="SAM" id="MobiDB-lite"/>
    </source>
</evidence>
<name>A0A316VI65_9BASI</name>
<dbReference type="Proteomes" id="UP000245771">
    <property type="component" value="Unassembled WGS sequence"/>
</dbReference>
<feature type="region of interest" description="Disordered" evidence="1">
    <location>
        <begin position="245"/>
        <end position="298"/>
    </location>
</feature>
<feature type="transmembrane region" description="Helical" evidence="2">
    <location>
        <begin position="1154"/>
        <end position="1176"/>
    </location>
</feature>
<dbReference type="GeneID" id="37018639"/>
<proteinExistence type="predicted"/>
<dbReference type="OrthoDB" id="9451547at2759"/>
<evidence type="ECO:0000313" key="4">
    <source>
        <dbReference type="Proteomes" id="UP000245771"/>
    </source>
</evidence>
<keyword evidence="4" id="KW-1185">Reference proteome</keyword>
<feature type="compositionally biased region" description="Polar residues" evidence="1">
    <location>
        <begin position="1054"/>
        <end position="1063"/>
    </location>
</feature>
<feature type="compositionally biased region" description="Acidic residues" evidence="1">
    <location>
        <begin position="753"/>
        <end position="767"/>
    </location>
</feature>
<protein>
    <submittedName>
        <fullName evidence="3">Uncharacterized protein</fullName>
    </submittedName>
</protein>
<dbReference type="EMBL" id="KZ819602">
    <property type="protein sequence ID" value="PWN37292.1"/>
    <property type="molecule type" value="Genomic_DNA"/>
</dbReference>
<feature type="compositionally biased region" description="Basic and acidic residues" evidence="1">
    <location>
        <begin position="1075"/>
        <end position="1105"/>
    </location>
</feature>
<reference evidence="3 4" key="1">
    <citation type="journal article" date="2018" name="Mol. Biol. Evol.">
        <title>Broad Genomic Sampling Reveals a Smut Pathogenic Ancestry of the Fungal Clade Ustilaginomycotina.</title>
        <authorList>
            <person name="Kijpornyongpan T."/>
            <person name="Mondo S.J."/>
            <person name="Barry K."/>
            <person name="Sandor L."/>
            <person name="Lee J."/>
            <person name="Lipzen A."/>
            <person name="Pangilinan J."/>
            <person name="LaButti K."/>
            <person name="Hainaut M."/>
            <person name="Henrissat B."/>
            <person name="Grigoriev I.V."/>
            <person name="Spatafora J.W."/>
            <person name="Aime M.C."/>
        </authorList>
    </citation>
    <scope>NUCLEOTIDE SEQUENCE [LARGE SCALE GENOMIC DNA]</scope>
    <source>
        <strain evidence="3 4">MCA 3882</strain>
    </source>
</reference>
<organism evidence="3 4">
    <name type="scientific">Meira miltonrushii</name>
    <dbReference type="NCBI Taxonomy" id="1280837"/>
    <lineage>
        <taxon>Eukaryota</taxon>
        <taxon>Fungi</taxon>
        <taxon>Dikarya</taxon>
        <taxon>Basidiomycota</taxon>
        <taxon>Ustilaginomycotina</taxon>
        <taxon>Exobasidiomycetes</taxon>
        <taxon>Exobasidiales</taxon>
        <taxon>Brachybasidiaceae</taxon>
        <taxon>Meira</taxon>
    </lineage>
</organism>
<keyword evidence="2" id="KW-0812">Transmembrane</keyword>
<feature type="compositionally biased region" description="Polar residues" evidence="1">
    <location>
        <begin position="722"/>
        <end position="733"/>
    </location>
</feature>
<evidence type="ECO:0000256" key="2">
    <source>
        <dbReference type="SAM" id="Phobius"/>
    </source>
</evidence>
<dbReference type="AlphaFoldDB" id="A0A316VI65"/>
<dbReference type="RefSeq" id="XP_025357594.1">
    <property type="nucleotide sequence ID" value="XM_025496858.1"/>
</dbReference>
<dbReference type="STRING" id="1280837.A0A316VI65"/>
<keyword evidence="2" id="KW-0472">Membrane</keyword>
<sequence>MLSGTTPNLIVRPKPPGSRRSSTKQDSPSALQARKFSADQQDAASATLLPSPSLTNSDTFSISSDAKHAMGFERDLDLDLPSDLTEALEKSMQRRPKRSNTSSNKENVNPFDHLQEGAAAQMKESSNQYAENQADIESSADRLAHSFEGKAELQHRSTISIDSQNIGSDASIDENWIGDLSREELETLLFESRQIIKERERDLGIAAAIGKALLDKNISLRSRHEGIVSRFSSMNSMERIIADQSNDVNTPLPRYSPPHSDSANNRNEIDQRTPRPGEMPQSGSGYFQGMTASPSAKRMANVQRSESIIEELDERQLWNSSGNYFVPSRPASPHAATFGDTSLSSISASETHRRLELISQQNDDLLEQISQLHVESEDAKREGGKRQKRLIREIDGLRAELEAAEARTMELERNAEMQKKALEAGQEQVKKQPWRRRGKMPWQSPGSKRKNSQNDGRDQTETNEKDVRAESSSMLGEDGKDADALSLTGQSESSMSISGKSRLQTDGERAIVSQLMAKVRELEEINISLIKDAHERDGRIGRFLEDSERIRDLYDAVESEAVSNLSAEPSIQDLTVMGQDSTPMSSAAASPIARRRRAPGNRHLIENRRTVRAAMQNDHENRSPVVQLDDFFDDSLNNSSVDSSPVKARPSRKMLRPRILITPSCEDLHARSENDRAFGWEDVDQEGSSHYGQMTKSSSDPTLYEDQVEEKTRKGLIHRASDSNLGSISSRSNHNLHRSLGSELGSVYGDRDVEYDDDDAPQQDGEESSPSRRSLYSSDRRKGKAPRKAASQASLRSMSEAGSDIADLKWSNGSTWTLRTEYDLPEIDDKPYKAIAAAPSQELAIIPTHQSLSRIAARPDGEWYSNVAQSLLPRGALRNDVETSHDNYSLLEKLTKSVPVHWADDEDFGKPITEREAINLGLLEDKRDRNRIGSGSRTARGMLSWIKPLRTKTRKAEDETETTSKISSKRQIETAEDVERRRALERLLRAKRIAALHDRILAGQMSEEEARAKGAFDSLDDENQSVLANLSFEAEVTQRALAYRTVRRRQMSNGIYSGEQDQLSRIPRSGSSRSSIHDIRQLSRERRGVQGEGEKNSSGEIRTEGEESFEFVDLDPSKRRPGRRGTDYYPITLRERYKPEMVKQRMQNFSNETMTWAMAWATFSIVMVFAFVAAFARGPKRILHGQQIQHNQP</sequence>
<dbReference type="InParanoid" id="A0A316VI65"/>
<feature type="compositionally biased region" description="Polar residues" evidence="1">
    <location>
        <begin position="281"/>
        <end position="294"/>
    </location>
</feature>
<feature type="compositionally biased region" description="Polar residues" evidence="1">
    <location>
        <begin position="487"/>
        <end position="502"/>
    </location>
</feature>
<feature type="compositionally biased region" description="Low complexity" evidence="1">
    <location>
        <begin position="1064"/>
        <end position="1074"/>
    </location>
</feature>
<feature type="region of interest" description="Disordered" evidence="1">
    <location>
        <begin position="1054"/>
        <end position="1127"/>
    </location>
</feature>
<feature type="region of interest" description="Disordered" evidence="1">
    <location>
        <begin position="420"/>
        <end position="505"/>
    </location>
</feature>
<feature type="region of interest" description="Disordered" evidence="1">
    <location>
        <begin position="685"/>
        <end position="802"/>
    </location>
</feature>